<dbReference type="EMBL" id="DS985242">
    <property type="protein sequence ID" value="EDV27912.1"/>
    <property type="molecule type" value="Genomic_DNA"/>
</dbReference>
<dbReference type="CTD" id="6750386"/>
<evidence type="ECO:0000256" key="1">
    <source>
        <dbReference type="SAM" id="MobiDB-lite"/>
    </source>
</evidence>
<evidence type="ECO:0000313" key="5">
    <source>
        <dbReference type="Proteomes" id="UP000009022"/>
    </source>
</evidence>
<dbReference type="PhylomeDB" id="B3RMU7"/>
<dbReference type="Pfam" id="PF03256">
    <property type="entry name" value="ANAPC10"/>
    <property type="match status" value="1"/>
</dbReference>
<dbReference type="OMA" id="RPTPPCE"/>
<dbReference type="CDD" id="cd08667">
    <property type="entry name" value="APC10-ZZEF1"/>
    <property type="match status" value="1"/>
</dbReference>
<protein>
    <submittedName>
        <fullName evidence="4">Uncharacterized protein</fullName>
    </submittedName>
</protein>
<dbReference type="FunCoup" id="B3RMU7">
    <property type="interactions" value="1001"/>
</dbReference>
<dbReference type="Gene3D" id="2.60.120.260">
    <property type="entry name" value="Galactose-binding domain-like"/>
    <property type="match status" value="1"/>
</dbReference>
<dbReference type="GO" id="GO:0005509">
    <property type="term" value="F:calcium ion binding"/>
    <property type="evidence" value="ECO:0007669"/>
    <property type="project" value="InterPro"/>
</dbReference>
<dbReference type="HOGENOM" id="CLU_000703_0_0_1"/>
<evidence type="ECO:0000313" key="4">
    <source>
        <dbReference type="EMBL" id="EDV27912.1"/>
    </source>
</evidence>
<sequence length="2693" mass="305787">MDVIMNNMKALLDSSEEAILLAMGNVESNSGEDSNESDELLDESDTENTELVNNEEICDLFNLESLRKFVTSSDKVELSISDVLSTTIAWLEDRAERRENSVTKFQFINFLESHGLTAEKGAEAFDQLDIEGQGIINSKDFMELFKQRFRSQNDELNGSNYMFTTCPLTPGRVNALTNEGKRKDLYRSLMKYIINNQISATSVPFPPLNYINDSFALRDKAIAKIMGEMSLKVASTTYDDSGEKQIRTLCLKCHQKLEVSSNSDTLNNLLDGNFHTCWQSDGITGTHWIRLSIKPDVELTELSIYVVPVDQSYMPKQVSVSAGFDADSVNIVSTVTIPNSHHGYFKVYERHSNTSYTVFQINIQRCHSGGCDTRIRGIKTIGYRYAKPAPELNIVSSSITWLLSIVTETVKAALPVSPSLKKALLNHANDNDPNTKAEVLECFLTLSLATADLGSIIRALNLLVDNSETKLKCRELLVSMYAEYYKLLRSSRDALDISLFYCDVQAKDDQNLADTVLQDSGTFSTATGEKKATLVFTCKKEAHVLQLTALKFKTAKGSTCPKYCLVFVINDNRNDSSFCLKSLLNDLKKYDDMTTEQYEKMIHDRRTKSPYDKSNLNPVVCMDFMSDRYETFVEMDVIRTGKYYKRVLVGNYNYNENYFCQYVVVKLLGTQGDEADRLSIRSIKFLGFSYPKIPEFDYINVDAVAPIPDSAAAPIEADSVVLRVTNLICSCLLKQRNLRKQSTVSKNKFFHDNNSLNLSTIWKLYSFYTKRNDNKGKLAKILILRVLYLTLPRLKTSESWKELQNDSNESNNDNSANKDATVASRQEMFSHLCSLVNDNSINSDHSLGRRSDHSVAVTLRSLCRYFISGHAMFLLKLPENVTSESDLSHALKIIQKVLELSFRECESIMRAYHYHDEEYKPTGITQLLNVLQRYLFSWCYNQLRKPITDIKIRRQIEDLINKYTTVVVKRMNICLEVLLQDAVNKEQVVLWTRHTFLSVTCRELMLLLPFIVKEVNTIHKFVVDTFQPITVKLIKLAAVLPKLFFTLNDLAWECVEDKVELRIWNEESNHNYENNLHVTKTFYCPGAHSFVVEFDERCRTERSFDYLEFVDKTGNTKRFDYKVGFEKWPTKATFQGHNLRFTFNSDSSNTDWGYKFKVSAFGYKLASLPWLFDLFLSHGRLIGFLCRELYIGSSRRKLLTKDTTSTTDEPTLEDNKIWQTIFRGGIEVGKTLTRSLSGYHSSEGSKSSSSFEFISDLAKNEGDAEKLLKRCRKILGYQSIGGNLVNCTVDATFAALIWHNQYLRDDILKIVNADQSPAMIPPGILCAMAAAENFRKDLVSRKQRIIASQDTSDINNNSVGDELNTSTSDDYVISCWNKAQFLLKLSSQPSNIATLTKSHGNLTVNEKRQLHQKLRLHFGIKVVPASLEKLTSNELDYLRDNFKIILGFIRSSKINVNEVEESFHARTYRAKNLIHTFNQATEYLKALMKEDTTSLPAIVFLEYLLQDQKDFPSHFLDGVEGCGLELEKGIRRTFYSLVRYLIRYVQKLLSKNERKSGYEIILFLFTRLMLIQWKMEDFKFLQEINAAETLFRITIDTAFVPALVGTRENPNELDTYRQHRSYAKEAVKDFDNWFSEFSELSDANKEVHMFIAQNSDVMDVKISCDGCERIVSAKFQKKRTLEPLRTYLHNYSWNLFTGLAIYAANSKLKISEVTAYREASDQIANRCLELIIGGLENSSSTFVHIITDTLAHPKSDKESLSITVPLDISDSTTESVAFKQYPSNSAENNEKGLEAKNYFENSSAHEHGNTHHKGQFTFAQKVKYFSSCCQDRVLGLISTMLITERRDDDDLIKEASQISEFLLPALLAMIGDNLFSKEVSSLCYGVLMHYMKWTNPQVADKAVSTVLMKSSKPKTEQRHILQQTVTADATLDFLFSMIKKSLNRCDFTSIYGVASVLLSLKNSSLWSSVLFNYIIRCLTEISDSQSTIAALISLAGFPKIPFPGSICTQSDTLVGSKPVVILYKYFERSECLTCDLRSHIRRIVPASSLKIKGDLNNCHATQMMYNSVLRSIVTCYKNKCQDSERSFESELILLYILKNVYQCLNVPDSETFDLIIDNVIGCIFQLSCEAVSIDKNWIVEDLELLAIYARKTSMTATAGTDSKEVNEEEVFSGDDSASVSSSSSHSDDSSFDDAKPDQDPKDSKVIDPLEGLPPEARDGIQTIHEALNAPVAFLRAMFESLGSNLTQFIDEVQRRYTNDGMEFTDEIKQLAKQWMPNETSNSKALLSDDGATNWITSRTSSILEPDDGITFTPERSDLSPNLIAEYTDKEMKRVGKSRFNVDKMILDHNCAESSELLSKELKRLASYNDSRAIEIAHAASVLYARKIVSFVFANWPRNRSISENLLGPSFGVDLTQFFCLLFQADDSQTFEMDSFKIENSNWLMVFFDSQCITERDCDILTLATSSSFQENRHDFSGAGPWDKIILPGDTVHFKFTCQCSGGDWGWKFTVVGGELDKFDVGYKLLCILLSQTTSKLKQLPLNGLWMNLIKAAAIHTSYWRLMAVKLLLKLLELVSSIKESEEDSISVTEIKKQIDLTQLKRLWFLYCHTLDDRSDCSFCPLARALTDLFLLTEDLAAKWRVTDDIMATFIIQPRIGKLLLQGASRVVGLSKMIDEECSKGITNVKLMGMFLAE</sequence>
<dbReference type="InParanoid" id="B3RMU7"/>
<accession>B3RMU7</accession>
<name>B3RMU7_TRIAD</name>
<dbReference type="SUPFAM" id="SSF49854">
    <property type="entry name" value="Spermadhesin, CUB domain"/>
    <property type="match status" value="1"/>
</dbReference>
<dbReference type="Proteomes" id="UP000009022">
    <property type="component" value="Unassembled WGS sequence"/>
</dbReference>
<dbReference type="PANTHER" id="PTHR22772:SF4">
    <property type="entry name" value="ZINC FINGER ZZ-TYPE AND EF-HAND DOMAIN-CONTAINING PROTEIN 1"/>
    <property type="match status" value="1"/>
</dbReference>
<dbReference type="PANTHER" id="PTHR22772">
    <property type="entry name" value="NOVEL ZZ TYPE ZINC FINGER DOMAIN CONTAINING PROTEIN"/>
    <property type="match status" value="1"/>
</dbReference>
<dbReference type="OrthoDB" id="661148at2759"/>
<dbReference type="STRING" id="10228.B3RMU7"/>
<evidence type="ECO:0000259" key="3">
    <source>
        <dbReference type="PROSITE" id="PS51284"/>
    </source>
</evidence>
<organism evidence="4 5">
    <name type="scientific">Trichoplax adhaerens</name>
    <name type="common">Trichoplax reptans</name>
    <dbReference type="NCBI Taxonomy" id="10228"/>
    <lineage>
        <taxon>Eukaryota</taxon>
        <taxon>Metazoa</taxon>
        <taxon>Placozoa</taxon>
        <taxon>Uniplacotomia</taxon>
        <taxon>Trichoplacea</taxon>
        <taxon>Trichoplacidae</taxon>
        <taxon>Trichoplax</taxon>
    </lineage>
</organism>
<dbReference type="PROSITE" id="PS51284">
    <property type="entry name" value="DOC"/>
    <property type="match status" value="1"/>
</dbReference>
<dbReference type="InterPro" id="IPR047052">
    <property type="entry name" value="ZZEF1_APC10"/>
</dbReference>
<dbReference type="InterPro" id="IPR040099">
    <property type="entry name" value="ZZEF1"/>
</dbReference>
<feature type="domain" description="DOC" evidence="3">
    <location>
        <begin position="227"/>
        <end position="407"/>
    </location>
</feature>
<dbReference type="Gene3D" id="2.60.120.290">
    <property type="entry name" value="Spermadhesin, CUB domain"/>
    <property type="match status" value="1"/>
</dbReference>
<dbReference type="SMART" id="SM01337">
    <property type="entry name" value="APC10"/>
    <property type="match status" value="1"/>
</dbReference>
<dbReference type="InterPro" id="IPR035914">
    <property type="entry name" value="Sperma_CUB_dom_sf"/>
</dbReference>
<dbReference type="GeneID" id="6750386"/>
<reference evidence="4 5" key="1">
    <citation type="journal article" date="2008" name="Nature">
        <title>The Trichoplax genome and the nature of placozoans.</title>
        <authorList>
            <person name="Srivastava M."/>
            <person name="Begovic E."/>
            <person name="Chapman J."/>
            <person name="Putnam N.H."/>
            <person name="Hellsten U."/>
            <person name="Kawashima T."/>
            <person name="Kuo A."/>
            <person name="Mitros T."/>
            <person name="Salamov A."/>
            <person name="Carpenter M.L."/>
            <person name="Signorovitch A.Y."/>
            <person name="Moreno M.A."/>
            <person name="Kamm K."/>
            <person name="Grimwood J."/>
            <person name="Schmutz J."/>
            <person name="Shapiro H."/>
            <person name="Grigoriev I.V."/>
            <person name="Buss L.W."/>
            <person name="Schierwater B."/>
            <person name="Dellaporta S.L."/>
            <person name="Rokhsar D.S."/>
        </authorList>
    </citation>
    <scope>NUCLEOTIDE SEQUENCE [LARGE SCALE GENOMIC DNA]</scope>
    <source>
        <strain evidence="4 5">Grell-BS-1999</strain>
    </source>
</reference>
<feature type="compositionally biased region" description="Low complexity" evidence="1">
    <location>
        <begin position="2173"/>
        <end position="2184"/>
    </location>
</feature>
<gene>
    <name evidence="4" type="ORF">TRIADDRAFT_52933</name>
</gene>
<proteinExistence type="predicted"/>
<feature type="domain" description="EF-hand" evidence="2">
    <location>
        <begin position="116"/>
        <end position="151"/>
    </location>
</feature>
<keyword evidence="5" id="KW-1185">Reference proteome</keyword>
<feature type="compositionally biased region" description="Basic and acidic residues" evidence="1">
    <location>
        <begin position="2185"/>
        <end position="2207"/>
    </location>
</feature>
<dbReference type="InterPro" id="IPR002048">
    <property type="entry name" value="EF_hand_dom"/>
</dbReference>
<dbReference type="InterPro" id="IPR004939">
    <property type="entry name" value="APC_su10/DOC_dom"/>
</dbReference>
<feature type="region of interest" description="Disordered" evidence="1">
    <location>
        <begin position="26"/>
        <end position="48"/>
    </location>
</feature>
<feature type="compositionally biased region" description="Acidic residues" evidence="1">
    <location>
        <begin position="33"/>
        <end position="48"/>
    </location>
</feature>
<dbReference type="SUPFAM" id="SSF49785">
    <property type="entry name" value="Galactose-binding domain-like"/>
    <property type="match status" value="1"/>
</dbReference>
<dbReference type="eggNOG" id="KOG1426">
    <property type="taxonomic scope" value="Eukaryota"/>
</dbReference>
<feature type="region of interest" description="Disordered" evidence="1">
    <location>
        <begin position="2157"/>
        <end position="2216"/>
    </location>
</feature>
<dbReference type="PROSITE" id="PS50222">
    <property type="entry name" value="EF_HAND_2"/>
    <property type="match status" value="1"/>
</dbReference>
<dbReference type="KEGG" id="tad:TRIADDRAFT_52933"/>
<dbReference type="InterPro" id="IPR008979">
    <property type="entry name" value="Galactose-bd-like_sf"/>
</dbReference>
<evidence type="ECO:0000259" key="2">
    <source>
        <dbReference type="PROSITE" id="PS50222"/>
    </source>
</evidence>
<dbReference type="RefSeq" id="XP_002109746.1">
    <property type="nucleotide sequence ID" value="XM_002109710.1"/>
</dbReference>